<comment type="caution">
    <text evidence="2">The sequence shown here is derived from an EMBL/GenBank/DDBJ whole genome shotgun (WGS) entry which is preliminary data.</text>
</comment>
<gene>
    <name evidence="2" type="ORF">ACFQ2X_14110</name>
</gene>
<feature type="transmembrane region" description="Helical" evidence="1">
    <location>
        <begin position="153"/>
        <end position="174"/>
    </location>
</feature>
<dbReference type="EMBL" id="JBHTLR010000019">
    <property type="protein sequence ID" value="MFD1217741.1"/>
    <property type="molecule type" value="Genomic_DNA"/>
</dbReference>
<sequence>MDGKPLDTEIDHHTAKLIVGFIALSLASLTDLLTPGISISSISLSYHLTDNARNVFVGSLCVISAFLWSYNGYSLFQAVLSKVAAVAVAAVAFFPCDCFTGRVVDGAATEATVTGVVHTAAAISMFIILAIFCWLFYLRTKRKDSKESKIRGYIYRFCAIVMVTAMAVQLLDILDWIDFSGIIQRLTYYVEAIGLIAFGVAWMTASRMLPFITNEDERIKIELSGNQVRKDHPKIGGR</sequence>
<dbReference type="Proteomes" id="UP001597264">
    <property type="component" value="Unassembled WGS sequence"/>
</dbReference>
<dbReference type="InterPro" id="IPR009339">
    <property type="entry name" value="DUF998"/>
</dbReference>
<keyword evidence="1" id="KW-0472">Membrane</keyword>
<feature type="transmembrane region" description="Helical" evidence="1">
    <location>
        <begin position="186"/>
        <end position="205"/>
    </location>
</feature>
<organism evidence="2 3">
    <name type="scientific">Microbulbifer celer</name>
    <dbReference type="NCBI Taxonomy" id="435905"/>
    <lineage>
        <taxon>Bacteria</taxon>
        <taxon>Pseudomonadati</taxon>
        <taxon>Pseudomonadota</taxon>
        <taxon>Gammaproteobacteria</taxon>
        <taxon>Cellvibrionales</taxon>
        <taxon>Microbulbiferaceae</taxon>
        <taxon>Microbulbifer</taxon>
    </lineage>
</organism>
<keyword evidence="1" id="KW-0812">Transmembrane</keyword>
<feature type="transmembrane region" description="Helical" evidence="1">
    <location>
        <begin position="21"/>
        <end position="46"/>
    </location>
</feature>
<feature type="transmembrane region" description="Helical" evidence="1">
    <location>
        <begin position="52"/>
        <end position="71"/>
    </location>
</feature>
<evidence type="ECO:0000313" key="3">
    <source>
        <dbReference type="Proteomes" id="UP001597264"/>
    </source>
</evidence>
<feature type="transmembrane region" description="Helical" evidence="1">
    <location>
        <begin position="116"/>
        <end position="137"/>
    </location>
</feature>
<name>A0ABW3UCY9_9GAMM</name>
<evidence type="ECO:0000256" key="1">
    <source>
        <dbReference type="SAM" id="Phobius"/>
    </source>
</evidence>
<feature type="transmembrane region" description="Helical" evidence="1">
    <location>
        <begin position="83"/>
        <end position="104"/>
    </location>
</feature>
<accession>A0ABW3UCY9</accession>
<evidence type="ECO:0000313" key="2">
    <source>
        <dbReference type="EMBL" id="MFD1217741.1"/>
    </source>
</evidence>
<reference evidence="3" key="1">
    <citation type="journal article" date="2019" name="Int. J. Syst. Evol. Microbiol.">
        <title>The Global Catalogue of Microorganisms (GCM) 10K type strain sequencing project: providing services to taxonomists for standard genome sequencing and annotation.</title>
        <authorList>
            <consortium name="The Broad Institute Genomics Platform"/>
            <consortium name="The Broad Institute Genome Sequencing Center for Infectious Disease"/>
            <person name="Wu L."/>
            <person name="Ma J."/>
        </authorList>
    </citation>
    <scope>NUCLEOTIDE SEQUENCE [LARGE SCALE GENOMIC DNA]</scope>
    <source>
        <strain evidence="3">CCUG 54356</strain>
    </source>
</reference>
<dbReference type="Pfam" id="PF06197">
    <property type="entry name" value="DUF998"/>
    <property type="match status" value="1"/>
</dbReference>
<dbReference type="RefSeq" id="WP_230438861.1">
    <property type="nucleotide sequence ID" value="NZ_CP087715.1"/>
</dbReference>
<protein>
    <submittedName>
        <fullName evidence="2">DUF998 domain-containing protein</fullName>
    </submittedName>
</protein>
<keyword evidence="3" id="KW-1185">Reference proteome</keyword>
<proteinExistence type="predicted"/>
<keyword evidence="1" id="KW-1133">Transmembrane helix</keyword>